<evidence type="ECO:0000313" key="3">
    <source>
        <dbReference type="EMBL" id="MBT1540785.1"/>
    </source>
</evidence>
<reference evidence="3" key="1">
    <citation type="submission" date="2021-05" db="EMBL/GenBank/DDBJ databases">
        <title>Whole genome sequence of Curtobacterium flaccumfaciens pv. flaccumfaciens strain CFBP 3417.</title>
        <authorList>
            <person name="Osdaghi E."/>
            <person name="Taghouti G."/>
            <person name="Portier P."/>
            <person name="Fazliarab A."/>
            <person name="Taghavi S.M."/>
            <person name="Briand M."/>
            <person name="Le-Saux M."/>
            <person name="Jacques M.-A."/>
        </authorList>
    </citation>
    <scope>NUCLEOTIDE SEQUENCE</scope>
    <source>
        <strain evidence="3">CFBP 3417</strain>
    </source>
</reference>
<dbReference type="Gene3D" id="2.160.20.80">
    <property type="entry name" value="E3 ubiquitin-protein ligase SopA"/>
    <property type="match status" value="1"/>
</dbReference>
<sequence>MLQRRDRGEPPAGLRVLGPLPVAGAADDRGRGAARSRLVDPTAARTRGHRGVDRRDRGGCRALRLLQPDQRLLPVRQLGGLVLELGPRRPAPVAHGGALVNRAARFRGVVVAALTILFFVVIGVAAFARTGGTSAGERQIGSCTVRTAPEPGAVTTCPEQDLAGVRFATVDLRLADLHGADLRGSDLRDSVLYGADLQGADLRGADLRGVDLYSADLRGADLRDADLGSADLTVADISGAQIDGIDLSKAKLAGLTVKGTPLELADRTLQSPDGKPVTVPIRLDLPRGVSSTSCVRQDVQAPVGTTQVRCRMSTDADRGGRLDQRATITVTGPTP</sequence>
<dbReference type="Proteomes" id="UP000709437">
    <property type="component" value="Unassembled WGS sequence"/>
</dbReference>
<comment type="caution">
    <text evidence="3">The sequence shown here is derived from an EMBL/GenBank/DDBJ whole genome shotgun (WGS) entry which is preliminary data.</text>
</comment>
<feature type="region of interest" description="Disordered" evidence="1">
    <location>
        <begin position="25"/>
        <end position="55"/>
    </location>
</feature>
<dbReference type="InterPro" id="IPR051082">
    <property type="entry name" value="Pentapeptide-BTB/POZ_domain"/>
</dbReference>
<accession>A0A9Q2W1X8</accession>
<dbReference type="PANTHER" id="PTHR14136:SF17">
    <property type="entry name" value="BTB_POZ DOMAIN-CONTAINING PROTEIN KCTD9"/>
    <property type="match status" value="1"/>
</dbReference>
<feature type="region of interest" description="Disordered" evidence="1">
    <location>
        <begin position="1"/>
        <end position="20"/>
    </location>
</feature>
<keyword evidence="2" id="KW-0472">Membrane</keyword>
<keyword evidence="2" id="KW-0812">Transmembrane</keyword>
<organism evidence="3 4">
    <name type="scientific">Curtobacterium flaccumfaciens pv. flaccumfaciens</name>
    <dbReference type="NCBI Taxonomy" id="138532"/>
    <lineage>
        <taxon>Bacteria</taxon>
        <taxon>Bacillati</taxon>
        <taxon>Actinomycetota</taxon>
        <taxon>Actinomycetes</taxon>
        <taxon>Micrococcales</taxon>
        <taxon>Microbacteriaceae</taxon>
        <taxon>Curtobacterium</taxon>
    </lineage>
</organism>
<evidence type="ECO:0000313" key="4">
    <source>
        <dbReference type="Proteomes" id="UP000709437"/>
    </source>
</evidence>
<proteinExistence type="predicted"/>
<dbReference type="EMBL" id="JAHEWX010000002">
    <property type="protein sequence ID" value="MBT1540785.1"/>
    <property type="molecule type" value="Genomic_DNA"/>
</dbReference>
<dbReference type="Pfam" id="PF00805">
    <property type="entry name" value="Pentapeptide"/>
    <property type="match status" value="2"/>
</dbReference>
<dbReference type="PANTHER" id="PTHR14136">
    <property type="entry name" value="BTB_POZ DOMAIN-CONTAINING PROTEIN KCTD9"/>
    <property type="match status" value="1"/>
</dbReference>
<dbReference type="SUPFAM" id="SSF141571">
    <property type="entry name" value="Pentapeptide repeat-like"/>
    <property type="match status" value="1"/>
</dbReference>
<keyword evidence="2" id="KW-1133">Transmembrane helix</keyword>
<evidence type="ECO:0000256" key="1">
    <source>
        <dbReference type="SAM" id="MobiDB-lite"/>
    </source>
</evidence>
<dbReference type="InterPro" id="IPR001646">
    <property type="entry name" value="5peptide_repeat"/>
</dbReference>
<dbReference type="AlphaFoldDB" id="A0A9Q2W1X8"/>
<gene>
    <name evidence="3" type="ORF">KK103_03355</name>
</gene>
<name>A0A9Q2W1X8_9MICO</name>
<evidence type="ECO:0000256" key="2">
    <source>
        <dbReference type="SAM" id="Phobius"/>
    </source>
</evidence>
<feature type="transmembrane region" description="Helical" evidence="2">
    <location>
        <begin position="109"/>
        <end position="128"/>
    </location>
</feature>
<protein>
    <submittedName>
        <fullName evidence="3">Pentapeptide repeat-containing protein</fullName>
    </submittedName>
</protein>